<protein>
    <submittedName>
        <fullName evidence="1">Transposase</fullName>
    </submittedName>
</protein>
<evidence type="ECO:0000313" key="2">
    <source>
        <dbReference type="Proteomes" id="UP000788262"/>
    </source>
</evidence>
<organism evidence="1 2">
    <name type="scientific">Streptomyces actuosus</name>
    <dbReference type="NCBI Taxonomy" id="1885"/>
    <lineage>
        <taxon>Bacteria</taxon>
        <taxon>Bacillati</taxon>
        <taxon>Actinomycetota</taxon>
        <taxon>Actinomycetes</taxon>
        <taxon>Kitasatosporales</taxon>
        <taxon>Streptomycetaceae</taxon>
        <taxon>Streptomyces</taxon>
    </lineage>
</organism>
<accession>A0ABS2VWZ5</accession>
<sequence length="94" mass="10597">MGEVAEADPAVAVGVISSCKAEEGIPHRVACRALGVWESWYYKWRDRPPTEREVRRQHLAEEIEEIFHRSGGTYGSPKVFIELVRRAGKGSTRS</sequence>
<proteinExistence type="predicted"/>
<keyword evidence="2" id="KW-1185">Reference proteome</keyword>
<dbReference type="Proteomes" id="UP000788262">
    <property type="component" value="Unassembled WGS sequence"/>
</dbReference>
<evidence type="ECO:0000313" key="1">
    <source>
        <dbReference type="EMBL" id="MBN0047445.1"/>
    </source>
</evidence>
<reference evidence="1 2" key="1">
    <citation type="submission" date="2021-02" db="EMBL/GenBank/DDBJ databases">
        <title>Whole genome sequencing of Streptomyces actuosus VRA1.</title>
        <authorList>
            <person name="Sen G."/>
            <person name="Sen A."/>
        </authorList>
    </citation>
    <scope>NUCLEOTIDE SEQUENCE [LARGE SCALE GENOMIC DNA]</scope>
    <source>
        <strain evidence="1 2">VRA1</strain>
    </source>
</reference>
<gene>
    <name evidence="1" type="ORF">JS756_25735</name>
</gene>
<name>A0ABS2VWZ5_STRAS</name>
<comment type="caution">
    <text evidence="1">The sequence shown here is derived from an EMBL/GenBank/DDBJ whole genome shotgun (WGS) entry which is preliminary data.</text>
</comment>
<dbReference type="EMBL" id="JAFFZS010000025">
    <property type="protein sequence ID" value="MBN0047445.1"/>
    <property type="molecule type" value="Genomic_DNA"/>
</dbReference>
<dbReference type="RefSeq" id="WP_205385571.1">
    <property type="nucleotide sequence ID" value="NZ_JAFFZS010000025.1"/>
</dbReference>